<dbReference type="InParanoid" id="A0A0D0E403"/>
<reference evidence="3" key="2">
    <citation type="submission" date="2015-01" db="EMBL/GenBank/DDBJ databases">
        <title>Evolutionary Origins and Diversification of the Mycorrhizal Mutualists.</title>
        <authorList>
            <consortium name="DOE Joint Genome Institute"/>
            <consortium name="Mycorrhizal Genomics Consortium"/>
            <person name="Kohler A."/>
            <person name="Kuo A."/>
            <person name="Nagy L.G."/>
            <person name="Floudas D."/>
            <person name="Copeland A."/>
            <person name="Barry K.W."/>
            <person name="Cichocki N."/>
            <person name="Veneault-Fourrey C."/>
            <person name="LaButti K."/>
            <person name="Lindquist E.A."/>
            <person name="Lipzen A."/>
            <person name="Lundell T."/>
            <person name="Morin E."/>
            <person name="Murat C."/>
            <person name="Riley R."/>
            <person name="Ohm R."/>
            <person name="Sun H."/>
            <person name="Tunlid A."/>
            <person name="Henrissat B."/>
            <person name="Grigoriev I.V."/>
            <person name="Hibbett D.S."/>
            <person name="Martin F."/>
        </authorList>
    </citation>
    <scope>NUCLEOTIDE SEQUENCE [LARGE SCALE GENOMIC DNA]</scope>
    <source>
        <strain evidence="3">Ve08.2h10</strain>
    </source>
</reference>
<protein>
    <recommendedName>
        <fullName evidence="1">CxC2-like cysteine cluster KDZ transposase-associated domain-containing protein</fullName>
    </recommendedName>
</protein>
<reference evidence="2 3" key="1">
    <citation type="submission" date="2014-04" db="EMBL/GenBank/DDBJ databases">
        <authorList>
            <consortium name="DOE Joint Genome Institute"/>
            <person name="Kuo A."/>
            <person name="Kohler A."/>
            <person name="Jargeat P."/>
            <person name="Nagy L.G."/>
            <person name="Floudas D."/>
            <person name="Copeland A."/>
            <person name="Barry K.W."/>
            <person name="Cichocki N."/>
            <person name="Veneault-Fourrey C."/>
            <person name="LaButti K."/>
            <person name="Lindquist E.A."/>
            <person name="Lipzen A."/>
            <person name="Lundell T."/>
            <person name="Morin E."/>
            <person name="Murat C."/>
            <person name="Sun H."/>
            <person name="Tunlid A."/>
            <person name="Henrissat B."/>
            <person name="Grigoriev I.V."/>
            <person name="Hibbett D.S."/>
            <person name="Martin F."/>
            <person name="Nordberg H.P."/>
            <person name="Cantor M.N."/>
            <person name="Hua S.X."/>
        </authorList>
    </citation>
    <scope>NUCLEOTIDE SEQUENCE [LARGE SCALE GENOMIC DNA]</scope>
    <source>
        <strain evidence="2 3">Ve08.2h10</strain>
    </source>
</reference>
<dbReference type="OrthoDB" id="3149508at2759"/>
<feature type="non-terminal residue" evidence="2">
    <location>
        <position position="1"/>
    </location>
</feature>
<gene>
    <name evidence="2" type="ORF">PAXRUDRAFT_133069</name>
</gene>
<dbReference type="Pfam" id="PF18803">
    <property type="entry name" value="CxC2"/>
    <property type="match status" value="1"/>
</dbReference>
<organism evidence="2 3">
    <name type="scientific">Paxillus rubicundulus Ve08.2h10</name>
    <dbReference type="NCBI Taxonomy" id="930991"/>
    <lineage>
        <taxon>Eukaryota</taxon>
        <taxon>Fungi</taxon>
        <taxon>Dikarya</taxon>
        <taxon>Basidiomycota</taxon>
        <taxon>Agaricomycotina</taxon>
        <taxon>Agaricomycetes</taxon>
        <taxon>Agaricomycetidae</taxon>
        <taxon>Boletales</taxon>
        <taxon>Paxilineae</taxon>
        <taxon>Paxillaceae</taxon>
        <taxon>Paxillus</taxon>
    </lineage>
</organism>
<name>A0A0D0E403_9AGAM</name>
<keyword evidence="3" id="KW-1185">Reference proteome</keyword>
<dbReference type="EMBL" id="KN824874">
    <property type="protein sequence ID" value="KIK98991.1"/>
    <property type="molecule type" value="Genomic_DNA"/>
</dbReference>
<evidence type="ECO:0000313" key="2">
    <source>
        <dbReference type="EMBL" id="KIK98991.1"/>
    </source>
</evidence>
<evidence type="ECO:0000259" key="1">
    <source>
        <dbReference type="Pfam" id="PF18803"/>
    </source>
</evidence>
<dbReference type="Proteomes" id="UP000054538">
    <property type="component" value="Unassembled WGS sequence"/>
</dbReference>
<dbReference type="InterPro" id="IPR041457">
    <property type="entry name" value="CxC2_KDZ-assoc"/>
</dbReference>
<dbReference type="AlphaFoldDB" id="A0A0D0E403"/>
<evidence type="ECO:0000313" key="3">
    <source>
        <dbReference type="Proteomes" id="UP000054538"/>
    </source>
</evidence>
<proteinExistence type="predicted"/>
<dbReference type="HOGENOM" id="CLU_2929056_0_0_1"/>
<sequence>LFNVRLCPSTQKSPRTVFTLQMLNIFRLMNLKCKVTTMSYNKYPRQITNPVLLDASPGSAL</sequence>
<accession>A0A0D0E403</accession>
<feature type="domain" description="CxC2-like cysteine cluster KDZ transposase-associated" evidence="1">
    <location>
        <begin position="1"/>
        <end position="49"/>
    </location>
</feature>